<dbReference type="PROSITE" id="PS50304">
    <property type="entry name" value="TUDOR"/>
    <property type="match status" value="1"/>
</dbReference>
<evidence type="ECO:0000313" key="8">
    <source>
        <dbReference type="EMBL" id="NDV29329.1"/>
    </source>
</evidence>
<accession>A0A6B2KX68</accession>
<evidence type="ECO:0000256" key="4">
    <source>
        <dbReference type="PIRNR" id="PIRNR017179"/>
    </source>
</evidence>
<dbReference type="GO" id="GO:0031047">
    <property type="term" value="P:regulatory ncRNA-mediated gene silencing"/>
    <property type="evidence" value="ECO:0007669"/>
    <property type="project" value="UniProtKB-UniRule"/>
</dbReference>
<dbReference type="GO" id="GO:0031332">
    <property type="term" value="C:RNAi effector complex"/>
    <property type="evidence" value="ECO:0007669"/>
    <property type="project" value="InterPro"/>
</dbReference>
<keyword evidence="3" id="KW-0677">Repeat</keyword>
<dbReference type="PANTHER" id="PTHR12302:SF2">
    <property type="entry name" value="STAPHYLOCOCCAL NUCLEASE DOMAIN-CONTAINING PROTEIN 1"/>
    <property type="match status" value="1"/>
</dbReference>
<dbReference type="InterPro" id="IPR002999">
    <property type="entry name" value="Tudor"/>
</dbReference>
<dbReference type="GO" id="GO:0003723">
    <property type="term" value="F:RNA binding"/>
    <property type="evidence" value="ECO:0007669"/>
    <property type="project" value="UniProtKB-UniRule"/>
</dbReference>
<dbReference type="GO" id="GO:0006402">
    <property type="term" value="P:mRNA catabolic process"/>
    <property type="evidence" value="ECO:0007669"/>
    <property type="project" value="UniProtKB-UniRule"/>
</dbReference>
<evidence type="ECO:0000259" key="6">
    <source>
        <dbReference type="PROSITE" id="PS50304"/>
    </source>
</evidence>
<dbReference type="PROSITE" id="PS50830">
    <property type="entry name" value="TNASE_3"/>
    <property type="match status" value="3"/>
</dbReference>
<feature type="domain" description="TNase-like" evidence="7">
    <location>
        <begin position="279"/>
        <end position="446"/>
    </location>
</feature>
<dbReference type="FunFam" id="2.30.30.140:FF:000018">
    <property type="entry name" value="Serine/threonine-protein kinase 31"/>
    <property type="match status" value="1"/>
</dbReference>
<name>A0A6B2KX68_9EUKA</name>
<dbReference type="AlphaFoldDB" id="A0A6B2KX68"/>
<dbReference type="GO" id="GO:0005829">
    <property type="term" value="C:cytosol"/>
    <property type="evidence" value="ECO:0007669"/>
    <property type="project" value="UniProtKB-UniRule"/>
</dbReference>
<dbReference type="SMART" id="SM00318">
    <property type="entry name" value="SNc"/>
    <property type="match status" value="3"/>
</dbReference>
<dbReference type="SMART" id="SM00333">
    <property type="entry name" value="TUDOR"/>
    <property type="match status" value="1"/>
</dbReference>
<dbReference type="SUPFAM" id="SSF50199">
    <property type="entry name" value="Staphylococcal nuclease"/>
    <property type="match status" value="5"/>
</dbReference>
<evidence type="ECO:0000256" key="5">
    <source>
        <dbReference type="SAM" id="MobiDB-lite"/>
    </source>
</evidence>
<feature type="domain" description="Tudor" evidence="6">
    <location>
        <begin position="710"/>
        <end position="778"/>
    </location>
</feature>
<dbReference type="InterPro" id="IPR016071">
    <property type="entry name" value="Staphylococal_nuclease_OB-fold"/>
</dbReference>
<dbReference type="Gene3D" id="2.30.30.140">
    <property type="match status" value="1"/>
</dbReference>
<sequence>MIIGQPVIYRIEHHDPSSDRHYGELWDRKENDVRKLIVENGWADVITRERKNSQGVVLEPFPSQIVLETLLSEAKSGKRGMWSSGTKDAVRNVKYIEPFRDSRTETLNYEDLYELYKSRKDKKNHHAVVESVKTGSQLNLLLTDTMENVTVCLSGIRCPGTKSDSGPEMFHREAKFFTEYYLLHRTVSVTFDSIDKVNIYATVILNGDVNIAFDLLRMGLANVVEWSIPKGQSGLSERLKEEEKAAQAKNLRMWKSHQPVAGPDAGSKKGKEKSLKESSVVTGKVVEVVNSGTITVRVATSNKTVDRIISLSSIRPPRVYPKSFLEEEQDKDKLEDMRKETAFAAEAKEFLRNLLIGQKVRCVFDYGRNNRPQSETSEKNPPVVKLFWSVYYTENNKEKSVAVELVRQGLSKVQSHSDDEPRSVDYQELVVVEKEAIAQHKGVHGSVYKKANSRLNDLTPPPPVDDEDDTHKRKALTIKCRQFLPFLQKHAKIDAVVEYVFAASRYKMVIPSNSCVIMFSLQGMLVERPERKEVPGSAMKPDISAFDKQFPPTTPGNIALHFARDEVFQRKVQITVTNLDKFGNFMGVMFVNGKDFALSLLEQGHARIHTRATRNLPNFTAYKAKEDEAKKALAGLWATFDFAAEAEKKAKEIAQRNAARSQKPDFPVVITDFRTASTFSFQILNSETASLNELVSSLQNEKFNKQPSYLPKKGEIVAAQFTVDDRWYRAQVIGDNKPKNPKSTDEATEFEIRFIDYGNRETLGRDRIRVLPKEYIDLLPAQAYDGKLYGVVTPDLDKDFGQDSAVCFRELVWDKTLNAQEVLKETDFYHLILKDDKVNVNIEMVASGLAKAEKTNDDDAFIKQLNEAQDDAYNNRRGMWQYGYYPDSDEERDVEKSLLR</sequence>
<evidence type="ECO:0000256" key="2">
    <source>
        <dbReference type="ARBA" id="ARBA00022490"/>
    </source>
</evidence>
<feature type="compositionally biased region" description="Basic and acidic residues" evidence="5">
    <location>
        <begin position="266"/>
        <end position="276"/>
    </location>
</feature>
<evidence type="ECO:0000259" key="7">
    <source>
        <dbReference type="PROSITE" id="PS50830"/>
    </source>
</evidence>
<reference evidence="8" key="1">
    <citation type="journal article" date="2020" name="J. Eukaryot. Microbiol.">
        <title>De novo Sequencing, Assembly and Annotation of the Transcriptome for the Free-Living Testate Amoeba Arcella intermedia.</title>
        <authorList>
            <person name="Ribeiro G.M."/>
            <person name="Porfirio-Sousa A.L."/>
            <person name="Maurer-Alcala X.X."/>
            <person name="Katz L.A."/>
            <person name="Lahr D.J.G."/>
        </authorList>
    </citation>
    <scope>NUCLEOTIDE SEQUENCE</scope>
</reference>
<comment type="subcellular location">
    <subcellularLocation>
        <location evidence="1 4">Cytoplasm</location>
    </subcellularLocation>
</comment>
<dbReference type="InterPro" id="IPR016685">
    <property type="entry name" value="Silence_cplx_Nase-comp_TudorSN"/>
</dbReference>
<organism evidence="8">
    <name type="scientific">Arcella intermedia</name>
    <dbReference type="NCBI Taxonomy" id="1963864"/>
    <lineage>
        <taxon>Eukaryota</taxon>
        <taxon>Amoebozoa</taxon>
        <taxon>Tubulinea</taxon>
        <taxon>Elardia</taxon>
        <taxon>Arcellinida</taxon>
        <taxon>Sphaerothecina</taxon>
        <taxon>Arcellidae</taxon>
        <taxon>Arcella</taxon>
    </lineage>
</organism>
<proteinExistence type="predicted"/>
<dbReference type="PIRSF" id="PIRSF017179">
    <property type="entry name" value="RISC-Tudor-SN"/>
    <property type="match status" value="1"/>
</dbReference>
<keyword evidence="2 4" id="KW-0963">Cytoplasm</keyword>
<evidence type="ECO:0000256" key="3">
    <source>
        <dbReference type="ARBA" id="ARBA00022737"/>
    </source>
</evidence>
<dbReference type="Pfam" id="PF00565">
    <property type="entry name" value="SNase"/>
    <property type="match status" value="4"/>
</dbReference>
<dbReference type="GO" id="GO:0005634">
    <property type="term" value="C:nucleus"/>
    <property type="evidence" value="ECO:0007669"/>
    <property type="project" value="TreeGrafter"/>
</dbReference>
<dbReference type="EMBL" id="GIBP01000360">
    <property type="protein sequence ID" value="NDV29329.1"/>
    <property type="molecule type" value="Transcribed_RNA"/>
</dbReference>
<dbReference type="SUPFAM" id="SSF63748">
    <property type="entry name" value="Tudor/PWWP/MBT"/>
    <property type="match status" value="1"/>
</dbReference>
<dbReference type="Pfam" id="PF00567">
    <property type="entry name" value="TUDOR"/>
    <property type="match status" value="1"/>
</dbReference>
<dbReference type="Gene3D" id="2.40.50.90">
    <property type="match status" value="5"/>
</dbReference>
<dbReference type="InterPro" id="IPR035437">
    <property type="entry name" value="SNase_OB-fold_sf"/>
</dbReference>
<evidence type="ECO:0000256" key="1">
    <source>
        <dbReference type="ARBA" id="ARBA00004496"/>
    </source>
</evidence>
<dbReference type="PANTHER" id="PTHR12302">
    <property type="entry name" value="EBNA2 BINDING PROTEIN P100"/>
    <property type="match status" value="1"/>
</dbReference>
<dbReference type="GO" id="GO:0004518">
    <property type="term" value="F:nuclease activity"/>
    <property type="evidence" value="ECO:0007669"/>
    <property type="project" value="TreeGrafter"/>
</dbReference>
<feature type="domain" description="TNase-like" evidence="7">
    <location>
        <begin position="491"/>
        <end position="639"/>
    </location>
</feature>
<feature type="region of interest" description="Disordered" evidence="5">
    <location>
        <begin position="250"/>
        <end position="276"/>
    </location>
</feature>
<protein>
    <submittedName>
        <fullName evidence="8">Uncharacterized protein</fullName>
    </submittedName>
</protein>
<feature type="domain" description="TNase-like" evidence="7">
    <location>
        <begin position="123"/>
        <end position="256"/>
    </location>
</feature>